<dbReference type="PANTHER" id="PTHR43040:SF1">
    <property type="entry name" value="RIBONUCLEASE D"/>
    <property type="match status" value="1"/>
</dbReference>
<evidence type="ECO:0000313" key="2">
    <source>
        <dbReference type="Proteomes" id="UP000016922"/>
    </source>
</evidence>
<organism evidence="1 2">
    <name type="scientific">Glarea lozoyensis (strain ATCC 20868 / MF5171)</name>
    <dbReference type="NCBI Taxonomy" id="1116229"/>
    <lineage>
        <taxon>Eukaryota</taxon>
        <taxon>Fungi</taxon>
        <taxon>Dikarya</taxon>
        <taxon>Ascomycota</taxon>
        <taxon>Pezizomycotina</taxon>
        <taxon>Leotiomycetes</taxon>
        <taxon>Helotiales</taxon>
        <taxon>Helotiaceae</taxon>
        <taxon>Glarea</taxon>
    </lineage>
</organism>
<dbReference type="EMBL" id="KE145371">
    <property type="protein sequence ID" value="EPE25870.1"/>
    <property type="molecule type" value="Genomic_DNA"/>
</dbReference>
<dbReference type="HOGENOM" id="CLU_780868_0_0_1"/>
<dbReference type="InterPro" id="IPR012337">
    <property type="entry name" value="RNaseH-like_sf"/>
</dbReference>
<dbReference type="OrthoDB" id="26838at2759"/>
<keyword evidence="2" id="KW-1185">Reference proteome</keyword>
<sequence length="355" mass="40550">MSLFRPLTLLNSAELTTAIRLFARQDCSNKSKLASKLFSRNIAGPALGSSDANSFYGQFLYQPSHQSDGSRKFSSGRRVARIPVDQISSATRDASITIRPATVIDTTAAMAELVDTLAMLASVEKEGNPWFHLKYNAMEPHRQFFLIHQPNGSMTYLIDLNAFAEPVFSVPGMKTPWTMKGLLESNRIHKVVFDLRMISYILYKDFSIVLDGVQDLQLMHRLALSKSRKDLVSGSKSIKGFVRCVDDLYRSSRTPQKWSKLKLALSKQKRQQYNSERLTLSRFRPTSYERFSRMDAQLIQYQVPLKQLCEKKISAKNLELLKSQTLERLQFSRSVEYSMISNHERFMAAPPNQEQ</sequence>
<dbReference type="Gene3D" id="3.30.420.10">
    <property type="entry name" value="Ribonuclease H-like superfamily/Ribonuclease H"/>
    <property type="match status" value="1"/>
</dbReference>
<dbReference type="PANTHER" id="PTHR43040">
    <property type="entry name" value="RIBONUCLEASE D"/>
    <property type="match status" value="1"/>
</dbReference>
<gene>
    <name evidence="1" type="ORF">GLAREA_01782</name>
</gene>
<dbReference type="KEGG" id="glz:GLAREA_01782"/>
<dbReference type="Proteomes" id="UP000016922">
    <property type="component" value="Unassembled WGS sequence"/>
</dbReference>
<dbReference type="GO" id="GO:0003676">
    <property type="term" value="F:nucleic acid binding"/>
    <property type="evidence" value="ECO:0007669"/>
    <property type="project" value="InterPro"/>
</dbReference>
<reference evidence="1 2" key="1">
    <citation type="journal article" date="2013" name="BMC Genomics">
        <title>Genomics-driven discovery of the pneumocandin biosynthetic gene cluster in the fungus Glarea lozoyensis.</title>
        <authorList>
            <person name="Chen L."/>
            <person name="Yue Q."/>
            <person name="Zhang X."/>
            <person name="Xiang M."/>
            <person name="Wang C."/>
            <person name="Li S."/>
            <person name="Che Y."/>
            <person name="Ortiz-Lopez F.J."/>
            <person name="Bills G.F."/>
            <person name="Liu X."/>
            <person name="An Z."/>
        </authorList>
    </citation>
    <scope>NUCLEOTIDE SEQUENCE [LARGE SCALE GENOMIC DNA]</scope>
    <source>
        <strain evidence="2">ATCC 20868 / MF5171</strain>
    </source>
</reference>
<dbReference type="RefSeq" id="XP_008087189.1">
    <property type="nucleotide sequence ID" value="XM_008088998.1"/>
</dbReference>
<dbReference type="GeneID" id="19460840"/>
<dbReference type="SUPFAM" id="SSF53098">
    <property type="entry name" value="Ribonuclease H-like"/>
    <property type="match status" value="1"/>
</dbReference>
<evidence type="ECO:0000313" key="1">
    <source>
        <dbReference type="EMBL" id="EPE25870.1"/>
    </source>
</evidence>
<dbReference type="InterPro" id="IPR036397">
    <property type="entry name" value="RNaseH_sf"/>
</dbReference>
<accession>S3CJA0</accession>
<dbReference type="AlphaFoldDB" id="S3CJA0"/>
<proteinExistence type="predicted"/>
<protein>
    <submittedName>
        <fullName evidence="1">Ribonuclease H-like protein</fullName>
    </submittedName>
</protein>
<name>S3CJA0_GLAL2</name>